<sequence>MEYPGVHLEVNDPNFDIKEAPIRDDSLNFIRKVYGIMSAQLLVTAIVSAIVMSNPIYSEFVQENYVFAILAAFCAIALYILLNVAKIYLVQFLQIILFCSYLWKLFRLYAKAIWWLLAVLCVTLLQLLQQQLWL</sequence>
<proteinExistence type="predicted"/>
<keyword evidence="1" id="KW-0812">Transmembrane</keyword>
<protein>
    <submittedName>
        <fullName evidence="2">Uncharacterized protein</fullName>
    </submittedName>
</protein>
<name>A0AAU9ITG1_9CILI</name>
<evidence type="ECO:0000256" key="1">
    <source>
        <dbReference type="SAM" id="Phobius"/>
    </source>
</evidence>
<dbReference type="Proteomes" id="UP001162131">
    <property type="component" value="Unassembled WGS sequence"/>
</dbReference>
<comment type="caution">
    <text evidence="2">The sequence shown here is derived from an EMBL/GenBank/DDBJ whole genome shotgun (WGS) entry which is preliminary data.</text>
</comment>
<feature type="transmembrane region" description="Helical" evidence="1">
    <location>
        <begin position="112"/>
        <end position="128"/>
    </location>
</feature>
<feature type="transmembrane region" description="Helical" evidence="1">
    <location>
        <begin position="87"/>
        <end position="106"/>
    </location>
</feature>
<keyword evidence="1" id="KW-0472">Membrane</keyword>
<feature type="transmembrane region" description="Helical" evidence="1">
    <location>
        <begin position="65"/>
        <end position="82"/>
    </location>
</feature>
<gene>
    <name evidence="2" type="ORF">BSTOLATCC_MIC15863</name>
</gene>
<feature type="transmembrane region" description="Helical" evidence="1">
    <location>
        <begin position="33"/>
        <end position="53"/>
    </location>
</feature>
<evidence type="ECO:0000313" key="3">
    <source>
        <dbReference type="Proteomes" id="UP001162131"/>
    </source>
</evidence>
<accession>A0AAU9ITG1</accession>
<evidence type="ECO:0000313" key="2">
    <source>
        <dbReference type="EMBL" id="CAG9316433.1"/>
    </source>
</evidence>
<dbReference type="AlphaFoldDB" id="A0AAU9ITG1"/>
<organism evidence="2 3">
    <name type="scientific">Blepharisma stoltei</name>
    <dbReference type="NCBI Taxonomy" id="1481888"/>
    <lineage>
        <taxon>Eukaryota</taxon>
        <taxon>Sar</taxon>
        <taxon>Alveolata</taxon>
        <taxon>Ciliophora</taxon>
        <taxon>Postciliodesmatophora</taxon>
        <taxon>Heterotrichea</taxon>
        <taxon>Heterotrichida</taxon>
        <taxon>Blepharismidae</taxon>
        <taxon>Blepharisma</taxon>
    </lineage>
</organism>
<keyword evidence="3" id="KW-1185">Reference proteome</keyword>
<reference evidence="2" key="1">
    <citation type="submission" date="2021-09" db="EMBL/GenBank/DDBJ databases">
        <authorList>
            <consortium name="AG Swart"/>
            <person name="Singh M."/>
            <person name="Singh A."/>
            <person name="Seah K."/>
            <person name="Emmerich C."/>
        </authorList>
    </citation>
    <scope>NUCLEOTIDE SEQUENCE</scope>
    <source>
        <strain evidence="2">ATCC30299</strain>
    </source>
</reference>
<keyword evidence="1" id="KW-1133">Transmembrane helix</keyword>
<dbReference type="EMBL" id="CAJZBQ010000015">
    <property type="protein sequence ID" value="CAG9316433.1"/>
    <property type="molecule type" value="Genomic_DNA"/>
</dbReference>